<dbReference type="Gene3D" id="3.20.20.70">
    <property type="entry name" value="Aldolase class I"/>
    <property type="match status" value="1"/>
</dbReference>
<accession>A0A318MVM9</accession>
<keyword evidence="2" id="KW-0949">S-adenosyl-L-methionine</keyword>
<evidence type="ECO:0000256" key="1">
    <source>
        <dbReference type="ARBA" id="ARBA00001966"/>
    </source>
</evidence>
<evidence type="ECO:0000256" key="4">
    <source>
        <dbReference type="ARBA" id="ARBA00023004"/>
    </source>
</evidence>
<evidence type="ECO:0000259" key="6">
    <source>
        <dbReference type="PROSITE" id="PS51918"/>
    </source>
</evidence>
<evidence type="ECO:0000256" key="2">
    <source>
        <dbReference type="ARBA" id="ARBA00022691"/>
    </source>
</evidence>
<keyword evidence="5" id="KW-0411">Iron-sulfur</keyword>
<dbReference type="InterPro" id="IPR050377">
    <property type="entry name" value="Radical_SAM_PqqE_MftC-like"/>
</dbReference>
<dbReference type="InterPro" id="IPR007197">
    <property type="entry name" value="rSAM"/>
</dbReference>
<dbReference type="RefSeq" id="WP_110439122.1">
    <property type="nucleotide sequence ID" value="NZ_CP046393.1"/>
</dbReference>
<organism evidence="7 8">
    <name type="scientific">Commensalibacter melissae</name>
    <dbReference type="NCBI Taxonomy" id="2070537"/>
    <lineage>
        <taxon>Bacteria</taxon>
        <taxon>Pseudomonadati</taxon>
        <taxon>Pseudomonadota</taxon>
        <taxon>Alphaproteobacteria</taxon>
        <taxon>Acetobacterales</taxon>
        <taxon>Acetobacteraceae</taxon>
    </lineage>
</organism>
<dbReference type="PANTHER" id="PTHR11228:SF7">
    <property type="entry name" value="PQQA PEPTIDE CYCLASE"/>
    <property type="match status" value="1"/>
</dbReference>
<name>A0A318MVM9_9PROT</name>
<protein>
    <recommendedName>
        <fullName evidence="6">Radical SAM core domain-containing protein</fullName>
    </recommendedName>
</protein>
<dbReference type="CDD" id="cd01335">
    <property type="entry name" value="Radical_SAM"/>
    <property type="match status" value="1"/>
</dbReference>
<dbReference type="SMART" id="SM00729">
    <property type="entry name" value="Elp3"/>
    <property type="match status" value="1"/>
</dbReference>
<evidence type="ECO:0000256" key="3">
    <source>
        <dbReference type="ARBA" id="ARBA00022723"/>
    </source>
</evidence>
<evidence type="ECO:0000313" key="7">
    <source>
        <dbReference type="EMBL" id="PXZ00199.1"/>
    </source>
</evidence>
<proteinExistence type="predicted"/>
<dbReference type="InterPro" id="IPR058240">
    <property type="entry name" value="rSAM_sf"/>
</dbReference>
<keyword evidence="8" id="KW-1185">Reference proteome</keyword>
<evidence type="ECO:0000256" key="5">
    <source>
        <dbReference type="ARBA" id="ARBA00023014"/>
    </source>
</evidence>
<dbReference type="SUPFAM" id="SSF102114">
    <property type="entry name" value="Radical SAM enzymes"/>
    <property type="match status" value="1"/>
</dbReference>
<evidence type="ECO:0000313" key="8">
    <source>
        <dbReference type="Proteomes" id="UP000247565"/>
    </source>
</evidence>
<dbReference type="Proteomes" id="UP000247565">
    <property type="component" value="Unassembled WGS sequence"/>
</dbReference>
<dbReference type="Pfam" id="PF04055">
    <property type="entry name" value="Radical_SAM"/>
    <property type="match status" value="1"/>
</dbReference>
<dbReference type="AlphaFoldDB" id="A0A318MVM9"/>
<comment type="caution">
    <text evidence="7">The sequence shown here is derived from an EMBL/GenBank/DDBJ whole genome shotgun (WGS) entry which is preliminary data.</text>
</comment>
<dbReference type="PROSITE" id="PS51918">
    <property type="entry name" value="RADICAL_SAM"/>
    <property type="match status" value="1"/>
</dbReference>
<dbReference type="InterPro" id="IPR006638">
    <property type="entry name" value="Elp3/MiaA/NifB-like_rSAM"/>
</dbReference>
<dbReference type="OrthoDB" id="9782387at2"/>
<feature type="domain" description="Radical SAM core" evidence="6">
    <location>
        <begin position="123"/>
        <end position="345"/>
    </location>
</feature>
<keyword evidence="3" id="KW-0479">Metal-binding</keyword>
<dbReference type="SFLD" id="SFLDG01067">
    <property type="entry name" value="SPASM/twitch_domain_containing"/>
    <property type="match status" value="1"/>
</dbReference>
<gene>
    <name evidence="7" type="ORF">DK869_06055</name>
</gene>
<sequence>MYNISKKLLKKLKSLFTVHEPFIGFVDELSDSYAYGWVCNQDFPNQRLICEAILQKTNEILVSSVADKLHYETIKEIGDGSCYYAFYMKFPRVLSVKEHENVVIRVKNSNYKIPFASNIRLEFQPFVHMAMDIVNNCNLRCPFCLYDYTSTNKTYFMSEEVIESALRFLPYIRNSEFWFSCLHEPTLHPKLKDYIEKVPEIYRNKIFFTTNLAKRMSDQFFNWLVNSGIDHINISLESFDSVIYEQLRKGAKQYVFLENMEKLKKAVLTSVHPIRIQFIIMAYQSNLKELPDLFNRLVKDYNASKVEIRNTFDTPYLSKDFKEREFLNDSDWVNLRRLCKTLPNNDKLFFLQDLQVEEADQRRISVNRFVGQFMLRLSWDGHLKVFVEAYSNIQGKKVERNIFETNIKDIVNIHDFYDQLIEISNNMIIKN</sequence>
<dbReference type="GO" id="GO:0046872">
    <property type="term" value="F:metal ion binding"/>
    <property type="evidence" value="ECO:0007669"/>
    <property type="project" value="UniProtKB-KW"/>
</dbReference>
<keyword evidence="4" id="KW-0408">Iron</keyword>
<reference evidence="7 8" key="1">
    <citation type="submission" date="2018-05" db="EMBL/GenBank/DDBJ databases">
        <title>Reference genomes for bee gut microbiota database.</title>
        <authorList>
            <person name="Ellegaard K.M."/>
        </authorList>
    </citation>
    <scope>NUCLEOTIDE SEQUENCE [LARGE SCALE GENOMIC DNA]</scope>
    <source>
        <strain evidence="7 8">ESL0284</strain>
    </source>
</reference>
<dbReference type="EMBL" id="QGLT01000003">
    <property type="protein sequence ID" value="PXZ00199.1"/>
    <property type="molecule type" value="Genomic_DNA"/>
</dbReference>
<dbReference type="GO" id="GO:0003824">
    <property type="term" value="F:catalytic activity"/>
    <property type="evidence" value="ECO:0007669"/>
    <property type="project" value="InterPro"/>
</dbReference>
<dbReference type="InterPro" id="IPR013785">
    <property type="entry name" value="Aldolase_TIM"/>
</dbReference>
<dbReference type="GO" id="GO:0051536">
    <property type="term" value="F:iron-sulfur cluster binding"/>
    <property type="evidence" value="ECO:0007669"/>
    <property type="project" value="UniProtKB-KW"/>
</dbReference>
<comment type="cofactor">
    <cofactor evidence="1">
        <name>[4Fe-4S] cluster</name>
        <dbReference type="ChEBI" id="CHEBI:49883"/>
    </cofactor>
</comment>
<dbReference type="PANTHER" id="PTHR11228">
    <property type="entry name" value="RADICAL SAM DOMAIN PROTEIN"/>
    <property type="match status" value="1"/>
</dbReference>
<dbReference type="SFLD" id="SFLDS00029">
    <property type="entry name" value="Radical_SAM"/>
    <property type="match status" value="1"/>
</dbReference>